<reference evidence="1 2" key="1">
    <citation type="submission" date="2020-01" db="EMBL/GenBank/DDBJ databases">
        <title>Complete genome of Aeromonas media MC64.</title>
        <authorList>
            <person name="Cao G."/>
            <person name="Fu J."/>
            <person name="Zhong C."/>
        </authorList>
    </citation>
    <scope>NUCLEOTIDE SEQUENCE [LARGE SCALE GENOMIC DNA]</scope>
    <source>
        <strain evidence="1 2">MC64</strain>
    </source>
</reference>
<evidence type="ECO:0000313" key="2">
    <source>
        <dbReference type="Proteomes" id="UP000463871"/>
    </source>
</evidence>
<proteinExistence type="predicted"/>
<dbReference type="Proteomes" id="UP000463871">
    <property type="component" value="Chromosome"/>
</dbReference>
<dbReference type="RefSeq" id="WP_161507354.1">
    <property type="nucleotide sequence ID" value="NZ_CAWPID010000001.1"/>
</dbReference>
<dbReference type="SUPFAM" id="SSF53474">
    <property type="entry name" value="alpha/beta-Hydrolases"/>
    <property type="match status" value="1"/>
</dbReference>
<organism evidence="1 2">
    <name type="scientific">Aeromonas media</name>
    <dbReference type="NCBI Taxonomy" id="651"/>
    <lineage>
        <taxon>Bacteria</taxon>
        <taxon>Pseudomonadati</taxon>
        <taxon>Pseudomonadota</taxon>
        <taxon>Gammaproteobacteria</taxon>
        <taxon>Aeromonadales</taxon>
        <taxon>Aeromonadaceae</taxon>
        <taxon>Aeromonas</taxon>
    </lineage>
</organism>
<evidence type="ECO:0000313" key="1">
    <source>
        <dbReference type="EMBL" id="QHQ51814.1"/>
    </source>
</evidence>
<accession>A0AAE6VP27</accession>
<evidence type="ECO:0008006" key="3">
    <source>
        <dbReference type="Google" id="ProtNLM"/>
    </source>
</evidence>
<sequence>MSQLINEKNIGDYCKVKIVSNSNLCVICFSGFNTPKGKFNYVRSFSNNEYHQIYLNTTSDDYYHKGIQGLGTNLNETISSLNKILQELPGKDIQVVTLGCSMGGYGALLYGTLMNASRILALGPSIPLYSESFLGKAERNQHISIYKQFEDRIINSNIEKVILHGDSMISDILTHQRLKSSNNAICRHLFGCNHTLTAILASKMQLRIFVENISLALSHVETIFNTFVLPQYQYDILHNLFAPENIDGICRTPLDIDSIDDLHHTVLYCVAVSNIIRNTPMAKKCFALALEKHLHYRSAKRCLDIVLQHHERMQLLTLIERSIYSFGIEHLEMSEIVSLKKIYDELTVAVYPQERRTLVANEGYLDRHNGETLFGWCLNRNSTEAANVDVYFERNAFPRCQVVSDKFRGDLKTAGKRGGHCAFSLPLNVYEPVLINSTRAYAVEKSSNEHINNSGIPILPPFIHFYVERIVDGVIYGWVYDRNHPTNFIDISASNKINGAKVTINRFVRADMQSQGINELAGFSIQSTNNAYEPEFLEVFLKNTNLRISRAIMV</sequence>
<dbReference type="AlphaFoldDB" id="A0AAE6VP27"/>
<gene>
    <name evidence="1" type="ORF">GWI30_13725</name>
</gene>
<protein>
    <recommendedName>
        <fullName evidence="3">Alpha/beta hydrolase</fullName>
    </recommendedName>
</protein>
<name>A0AAE6VP27_AERME</name>
<dbReference type="InterPro" id="IPR029058">
    <property type="entry name" value="AB_hydrolase_fold"/>
</dbReference>
<dbReference type="EMBL" id="CP047962">
    <property type="protein sequence ID" value="QHQ51814.1"/>
    <property type="molecule type" value="Genomic_DNA"/>
</dbReference>